<gene>
    <name evidence="1" type="ORF">KQX54_018060</name>
</gene>
<dbReference type="AlphaFoldDB" id="A0AAV7I106"/>
<organism evidence="1 2">
    <name type="scientific">Cotesia glomerata</name>
    <name type="common">Lepidopteran parasitic wasp</name>
    <name type="synonym">Apanteles glomeratus</name>
    <dbReference type="NCBI Taxonomy" id="32391"/>
    <lineage>
        <taxon>Eukaryota</taxon>
        <taxon>Metazoa</taxon>
        <taxon>Ecdysozoa</taxon>
        <taxon>Arthropoda</taxon>
        <taxon>Hexapoda</taxon>
        <taxon>Insecta</taxon>
        <taxon>Pterygota</taxon>
        <taxon>Neoptera</taxon>
        <taxon>Endopterygota</taxon>
        <taxon>Hymenoptera</taxon>
        <taxon>Apocrita</taxon>
        <taxon>Ichneumonoidea</taxon>
        <taxon>Braconidae</taxon>
        <taxon>Microgastrinae</taxon>
        <taxon>Cotesia</taxon>
    </lineage>
</organism>
<dbReference type="EMBL" id="JAHXZJ010002609">
    <property type="protein sequence ID" value="KAH0540532.1"/>
    <property type="molecule type" value="Genomic_DNA"/>
</dbReference>
<accession>A0AAV7I106</accession>
<sequence length="105" mass="11597">MGRLCKTVSPAGFAECYYNNTITSGFEFGRAQLLSLIPIHICRVPPALVPVTVLSLQPAISTIDSILVTNTVQQQKECSQALIRDFRFEEESEMYARVGSISTVE</sequence>
<protein>
    <submittedName>
        <fullName evidence="1">Uncharacterized protein</fullName>
    </submittedName>
</protein>
<evidence type="ECO:0000313" key="2">
    <source>
        <dbReference type="Proteomes" id="UP000826195"/>
    </source>
</evidence>
<name>A0AAV7I106_COTGL</name>
<keyword evidence="2" id="KW-1185">Reference proteome</keyword>
<evidence type="ECO:0000313" key="1">
    <source>
        <dbReference type="EMBL" id="KAH0540532.1"/>
    </source>
</evidence>
<dbReference type="Proteomes" id="UP000826195">
    <property type="component" value="Unassembled WGS sequence"/>
</dbReference>
<reference evidence="1 2" key="1">
    <citation type="journal article" date="2021" name="J. Hered.">
        <title>A chromosome-level genome assembly of the parasitoid wasp, Cotesia glomerata (Hymenoptera: Braconidae).</title>
        <authorList>
            <person name="Pinto B.J."/>
            <person name="Weis J.J."/>
            <person name="Gamble T."/>
            <person name="Ode P.J."/>
            <person name="Paul R."/>
            <person name="Zaspel J.M."/>
        </authorList>
    </citation>
    <scope>NUCLEOTIDE SEQUENCE [LARGE SCALE GENOMIC DNA]</scope>
    <source>
        <strain evidence="1">CgM1</strain>
    </source>
</reference>
<comment type="caution">
    <text evidence="1">The sequence shown here is derived from an EMBL/GenBank/DDBJ whole genome shotgun (WGS) entry which is preliminary data.</text>
</comment>
<proteinExistence type="predicted"/>